<protein>
    <submittedName>
        <fullName evidence="2">Uncharacterized protein</fullName>
    </submittedName>
</protein>
<evidence type="ECO:0000313" key="3">
    <source>
        <dbReference type="Proteomes" id="UP000507470"/>
    </source>
</evidence>
<dbReference type="AlphaFoldDB" id="A0A6J8AR40"/>
<organism evidence="2 3">
    <name type="scientific">Mytilus coruscus</name>
    <name type="common">Sea mussel</name>
    <dbReference type="NCBI Taxonomy" id="42192"/>
    <lineage>
        <taxon>Eukaryota</taxon>
        <taxon>Metazoa</taxon>
        <taxon>Spiralia</taxon>
        <taxon>Lophotrochozoa</taxon>
        <taxon>Mollusca</taxon>
        <taxon>Bivalvia</taxon>
        <taxon>Autobranchia</taxon>
        <taxon>Pteriomorphia</taxon>
        <taxon>Mytilida</taxon>
        <taxon>Mytiloidea</taxon>
        <taxon>Mytilidae</taxon>
        <taxon>Mytilinae</taxon>
        <taxon>Mytilus</taxon>
    </lineage>
</organism>
<dbReference type="Proteomes" id="UP000507470">
    <property type="component" value="Unassembled WGS sequence"/>
</dbReference>
<accession>A0A6J8AR40</accession>
<proteinExistence type="predicted"/>
<sequence length="154" mass="17925">MTPIRDENTVTNRRRNVKKTTEDTYKTESNTDKSDYDEDKDKDYFGGTIKHMMKKRKAKTIRGIKDIENTVTIRIDDVDVKMEPDSGTDVNVMDENQFLKFQKRTYLNPVLERSTIKLSTLQNSLPIKGDLKTLIRNETCGTETKFVVVQREIN</sequence>
<dbReference type="EMBL" id="CACVKT020001865">
    <property type="protein sequence ID" value="CAC5372682.1"/>
    <property type="molecule type" value="Genomic_DNA"/>
</dbReference>
<evidence type="ECO:0000313" key="2">
    <source>
        <dbReference type="EMBL" id="CAC5372682.1"/>
    </source>
</evidence>
<reference evidence="2 3" key="1">
    <citation type="submission" date="2020-06" db="EMBL/GenBank/DDBJ databases">
        <authorList>
            <person name="Li R."/>
            <person name="Bekaert M."/>
        </authorList>
    </citation>
    <scope>NUCLEOTIDE SEQUENCE [LARGE SCALE GENOMIC DNA]</scope>
    <source>
        <strain evidence="3">wild</strain>
    </source>
</reference>
<dbReference type="OrthoDB" id="10215879at2759"/>
<feature type="compositionally biased region" description="Basic and acidic residues" evidence="1">
    <location>
        <begin position="19"/>
        <end position="40"/>
    </location>
</feature>
<evidence type="ECO:0000256" key="1">
    <source>
        <dbReference type="SAM" id="MobiDB-lite"/>
    </source>
</evidence>
<keyword evidence="3" id="KW-1185">Reference proteome</keyword>
<gene>
    <name evidence="2" type="ORF">MCOR_10697</name>
</gene>
<feature type="region of interest" description="Disordered" evidence="1">
    <location>
        <begin position="1"/>
        <end position="40"/>
    </location>
</feature>
<name>A0A6J8AR40_MYTCO</name>